<keyword evidence="5" id="KW-0547">Nucleotide-binding</keyword>
<dbReference type="RefSeq" id="XP_049263036.1">
    <property type="nucleotide sequence ID" value="XM_049407535.1"/>
</dbReference>
<comment type="caution">
    <text evidence="17">The sequence shown here is derived from an EMBL/GenBank/DDBJ whole genome shotgun (WGS) entry which is preliminary data.</text>
</comment>
<keyword evidence="6" id="KW-0378">Hydrolase</keyword>
<proteinExistence type="inferred from homology"/>
<dbReference type="GO" id="GO:0097373">
    <property type="term" value="C:MCM core complex"/>
    <property type="evidence" value="ECO:0007669"/>
    <property type="project" value="UniProtKB-ARBA"/>
</dbReference>
<dbReference type="GO" id="GO:0006279">
    <property type="term" value="P:premeiotic DNA replication"/>
    <property type="evidence" value="ECO:0007669"/>
    <property type="project" value="UniProtKB-ARBA"/>
</dbReference>
<dbReference type="Pfam" id="PF17855">
    <property type="entry name" value="MCM_lid"/>
    <property type="match status" value="1"/>
</dbReference>
<feature type="domain" description="MCM C-terminal AAA(+) ATPase" evidence="16">
    <location>
        <begin position="460"/>
        <end position="666"/>
    </location>
</feature>
<sequence length="938" mass="104990">MSNFVSSPGRIPSDAAQLLHSSQASSTYGRDISTPQPNSQIFYSESQYSNAGNATPQPPQIQRNGAAVVPGRRRQIAVPKVVDVTGEKVRESFESFIEEFIDPNDENNQGDNDDWDGKIYLAQIEAMKTYEYSTLYINYQHLLMRENGVLATAISEQFYRFYPFLLKGLRRLLRKYAPTLLYTNLIGQTQNDEQQQDSNSYSGDRSSTTNSTQANERVFQIAFFNLPSVQRIRDIRTNKIGSLISISGTVTRTSEVRPELYKACFTCDLCSAVIEGIEQVFKYTEPTSCPSCENQSYFTLNISKSQFIDWQRVRIQENANEIPSGSMPRTLDVILRGETVERAKPGDKCKFTGCEIVIPDVSQLGLPGVKPQSVRENRGGSGELSSGVSGLKSLGVRDLTYKLAFHAFHVTSLINKAGGTIDQYNTENDIMGDHDQELFLSSLTREEVEKLKLMVKDEHVYDKLVQSVAPAVFGHEVVKKGILLQLLGGVHKKTVDGINLRGDINVCIVGDPSTSKSQFLKYVCGFSPRAVYTSGKASSAAGLTAAVVRDEESGEFTIEAGALMLADNGICAIDEFDKMDIVDQVAIHEAMEQQTISIAKAGIQATLNARTSILAAANPIGGRYNRKLGLRANLNMTAPIMSRFDLFFVILDDCNERVDTQLASHIVDLHMLRDESINPPYSAEELARYIKYAKTFKPRMTKEARDFLVSRYRELREEDAQGLGRSSYRITVRQLESMVRLSEAIARANCTEEITPSFVAEAYDLLKRSIIRVEMDDVEVDDEEDEQANATTTGDNNVDEDDTAEHPQQQQPEASSSRPHASITYDKYVSMMNLMVKRISDDENTGGEGLTADDLIEWYLVQRENEISTEQQYLQERNLAYKVLKRLVKDRILMSVTHEAQSENEQPTTVYILHPNCAILDFFQQSGAQDTDTTMQED</sequence>
<dbReference type="FunFam" id="3.40.50.300:FF:000115">
    <property type="entry name" value="DNA helicase"/>
    <property type="match status" value="1"/>
</dbReference>
<evidence type="ECO:0000313" key="17">
    <source>
        <dbReference type="EMBL" id="KAG7662803.1"/>
    </source>
</evidence>
<dbReference type="InterPro" id="IPR033762">
    <property type="entry name" value="MCM_OB"/>
</dbReference>
<dbReference type="InterPro" id="IPR031327">
    <property type="entry name" value="MCM"/>
</dbReference>
<dbReference type="PROSITE" id="PS50051">
    <property type="entry name" value="MCM_2"/>
    <property type="match status" value="1"/>
</dbReference>
<feature type="region of interest" description="Disordered" evidence="15">
    <location>
        <begin position="191"/>
        <end position="212"/>
    </location>
</feature>
<keyword evidence="11" id="KW-0131">Cell cycle</keyword>
<dbReference type="EMBL" id="JAGSYN010000161">
    <property type="protein sequence ID" value="KAG7662803.1"/>
    <property type="molecule type" value="Genomic_DNA"/>
</dbReference>
<feature type="compositionally biased region" description="Polar residues" evidence="15">
    <location>
        <begin position="806"/>
        <end position="819"/>
    </location>
</feature>
<comment type="similarity">
    <text evidence="2">Belongs to the MCM family.</text>
</comment>
<keyword evidence="4" id="KW-0235">DNA replication</keyword>
<keyword evidence="10" id="KW-0539">Nucleus</keyword>
<evidence type="ECO:0000313" key="18">
    <source>
        <dbReference type="Proteomes" id="UP000694255"/>
    </source>
</evidence>
<reference evidence="17 18" key="1">
    <citation type="journal article" date="2021" name="DNA Res.">
        <title>Genome analysis of Candida subhashii reveals its hybrid nature and dual mitochondrial genome conformations.</title>
        <authorList>
            <person name="Mixao V."/>
            <person name="Hegedusova E."/>
            <person name="Saus E."/>
            <person name="Pryszcz L.P."/>
            <person name="Cillingova A."/>
            <person name="Nosek J."/>
            <person name="Gabaldon T."/>
        </authorList>
    </citation>
    <scope>NUCLEOTIDE SEQUENCE [LARGE SCALE GENOMIC DNA]</scope>
    <source>
        <strain evidence="17 18">CBS 10753</strain>
    </source>
</reference>
<dbReference type="GO" id="GO:0005656">
    <property type="term" value="C:nuclear pre-replicative complex"/>
    <property type="evidence" value="ECO:0007669"/>
    <property type="project" value="UniProtKB-ARBA"/>
</dbReference>
<feature type="compositionally biased region" description="Polar residues" evidence="15">
    <location>
        <begin position="49"/>
        <end position="63"/>
    </location>
</feature>
<dbReference type="InterPro" id="IPR018525">
    <property type="entry name" value="MCM_CS"/>
</dbReference>
<gene>
    <name evidence="17" type="ORF">J8A68_003657</name>
</gene>
<dbReference type="SMART" id="SM00350">
    <property type="entry name" value="MCM"/>
    <property type="match status" value="1"/>
</dbReference>
<evidence type="ECO:0000256" key="4">
    <source>
        <dbReference type="ARBA" id="ARBA00022705"/>
    </source>
</evidence>
<accession>A0A8J5QIR1</accession>
<feature type="region of interest" description="Disordered" evidence="15">
    <location>
        <begin position="1"/>
        <end position="39"/>
    </location>
</feature>
<dbReference type="GO" id="GO:0003697">
    <property type="term" value="F:single-stranded DNA binding"/>
    <property type="evidence" value="ECO:0007669"/>
    <property type="project" value="TreeGrafter"/>
</dbReference>
<keyword evidence="7" id="KW-0347">Helicase</keyword>
<dbReference type="CDD" id="cd17757">
    <property type="entry name" value="MCM6"/>
    <property type="match status" value="1"/>
</dbReference>
<evidence type="ECO:0000256" key="13">
    <source>
        <dbReference type="ARBA" id="ARBA00074937"/>
    </source>
</evidence>
<evidence type="ECO:0000256" key="11">
    <source>
        <dbReference type="ARBA" id="ARBA00023306"/>
    </source>
</evidence>
<dbReference type="GeneID" id="73470457"/>
<evidence type="ECO:0000256" key="5">
    <source>
        <dbReference type="ARBA" id="ARBA00022741"/>
    </source>
</evidence>
<evidence type="ECO:0000256" key="14">
    <source>
        <dbReference type="ARBA" id="ARBA00078178"/>
    </source>
</evidence>
<evidence type="ECO:0000256" key="10">
    <source>
        <dbReference type="ARBA" id="ARBA00023242"/>
    </source>
</evidence>
<dbReference type="FunFam" id="1.20.58.870:FF:000002">
    <property type="entry name" value="DNA helicase"/>
    <property type="match status" value="1"/>
</dbReference>
<name>A0A8J5QIR1_9ASCO</name>
<keyword evidence="9" id="KW-0238">DNA-binding</keyword>
<protein>
    <recommendedName>
        <fullName evidence="12 13">DNA replication licensing factor MCM6</fullName>
        <ecNumber evidence="3">3.6.4.12</ecNumber>
    </recommendedName>
    <alternativeName>
        <fullName evidence="12 13">DNA replication licensing factor MCM6</fullName>
    </alternativeName>
    <alternativeName>
        <fullName evidence="14">Minichromosome maintenance protein 6</fullName>
    </alternativeName>
</protein>
<dbReference type="Pfam" id="PF17207">
    <property type="entry name" value="MCM_OB"/>
    <property type="match status" value="1"/>
</dbReference>
<evidence type="ECO:0000256" key="7">
    <source>
        <dbReference type="ARBA" id="ARBA00022806"/>
    </source>
</evidence>
<dbReference type="GO" id="GO:0031261">
    <property type="term" value="C:DNA replication preinitiation complex"/>
    <property type="evidence" value="ECO:0007669"/>
    <property type="project" value="UniProtKB-ARBA"/>
</dbReference>
<evidence type="ECO:0000256" key="15">
    <source>
        <dbReference type="SAM" id="MobiDB-lite"/>
    </source>
</evidence>
<feature type="region of interest" description="Disordered" evidence="15">
    <location>
        <begin position="368"/>
        <end position="387"/>
    </location>
</feature>
<dbReference type="GO" id="GO:0006271">
    <property type="term" value="P:DNA strand elongation involved in DNA replication"/>
    <property type="evidence" value="ECO:0007669"/>
    <property type="project" value="UniProtKB-ARBA"/>
</dbReference>
<keyword evidence="18" id="KW-1185">Reference proteome</keyword>
<comment type="subcellular location">
    <subcellularLocation>
        <location evidence="1">Nucleus</location>
    </subcellularLocation>
</comment>
<feature type="region of interest" description="Disordered" evidence="15">
    <location>
        <begin position="49"/>
        <end position="68"/>
    </location>
</feature>
<organism evidence="17 18">
    <name type="scientific">[Candida] subhashii</name>
    <dbReference type="NCBI Taxonomy" id="561895"/>
    <lineage>
        <taxon>Eukaryota</taxon>
        <taxon>Fungi</taxon>
        <taxon>Dikarya</taxon>
        <taxon>Ascomycota</taxon>
        <taxon>Saccharomycotina</taxon>
        <taxon>Pichiomycetes</taxon>
        <taxon>Debaryomycetaceae</taxon>
        <taxon>Spathaspora</taxon>
    </lineage>
</organism>
<evidence type="ECO:0000259" key="16">
    <source>
        <dbReference type="PROSITE" id="PS50051"/>
    </source>
</evidence>
<evidence type="ECO:0000256" key="9">
    <source>
        <dbReference type="ARBA" id="ARBA00023125"/>
    </source>
</evidence>
<evidence type="ECO:0000256" key="2">
    <source>
        <dbReference type="ARBA" id="ARBA00008010"/>
    </source>
</evidence>
<feature type="compositionally biased region" description="Low complexity" evidence="15">
    <location>
        <begin position="13"/>
        <end position="26"/>
    </location>
</feature>
<evidence type="ECO:0000256" key="8">
    <source>
        <dbReference type="ARBA" id="ARBA00022840"/>
    </source>
</evidence>
<dbReference type="GO" id="GO:0000727">
    <property type="term" value="P:double-strand break repair via break-induced replication"/>
    <property type="evidence" value="ECO:0007669"/>
    <property type="project" value="TreeGrafter"/>
</dbReference>
<dbReference type="GO" id="GO:0006267">
    <property type="term" value="P:pre-replicative complex assembly involved in nuclear cell cycle DNA replication"/>
    <property type="evidence" value="ECO:0007669"/>
    <property type="project" value="UniProtKB-ARBA"/>
</dbReference>
<dbReference type="GO" id="GO:0043596">
    <property type="term" value="C:nuclear replication fork"/>
    <property type="evidence" value="ECO:0007669"/>
    <property type="project" value="UniProtKB-ARBA"/>
</dbReference>
<evidence type="ECO:0000256" key="1">
    <source>
        <dbReference type="ARBA" id="ARBA00004123"/>
    </source>
</evidence>
<dbReference type="Proteomes" id="UP000694255">
    <property type="component" value="Unassembled WGS sequence"/>
</dbReference>
<feature type="compositionally biased region" description="Acidic residues" evidence="15">
    <location>
        <begin position="777"/>
        <end position="787"/>
    </location>
</feature>
<dbReference type="InterPro" id="IPR041024">
    <property type="entry name" value="Mcm6_C"/>
</dbReference>
<dbReference type="GO" id="GO:0042555">
    <property type="term" value="C:MCM complex"/>
    <property type="evidence" value="ECO:0007669"/>
    <property type="project" value="UniProtKB-ARBA"/>
</dbReference>
<dbReference type="FunFam" id="2.20.28.10:FF:000003">
    <property type="entry name" value="DNA helicase"/>
    <property type="match status" value="1"/>
</dbReference>
<dbReference type="InterPro" id="IPR027925">
    <property type="entry name" value="MCM_N"/>
</dbReference>
<dbReference type="GO" id="GO:0016787">
    <property type="term" value="F:hydrolase activity"/>
    <property type="evidence" value="ECO:0007669"/>
    <property type="project" value="UniProtKB-KW"/>
</dbReference>
<dbReference type="Pfam" id="PF14551">
    <property type="entry name" value="MCM_N"/>
    <property type="match status" value="1"/>
</dbReference>
<dbReference type="GO" id="GO:1902969">
    <property type="term" value="P:mitotic DNA replication"/>
    <property type="evidence" value="ECO:0007669"/>
    <property type="project" value="TreeGrafter"/>
</dbReference>
<evidence type="ECO:0000256" key="6">
    <source>
        <dbReference type="ARBA" id="ARBA00022801"/>
    </source>
</evidence>
<dbReference type="Pfam" id="PF18263">
    <property type="entry name" value="WHD_MCM6"/>
    <property type="match status" value="1"/>
</dbReference>
<dbReference type="InterPro" id="IPR001208">
    <property type="entry name" value="MCM_dom"/>
</dbReference>
<evidence type="ECO:0000256" key="3">
    <source>
        <dbReference type="ARBA" id="ARBA00012551"/>
    </source>
</evidence>
<dbReference type="PANTHER" id="PTHR11630:SF43">
    <property type="entry name" value="DNA REPLICATION LICENSING FACTOR MCM6"/>
    <property type="match status" value="1"/>
</dbReference>
<dbReference type="GO" id="GO:0005524">
    <property type="term" value="F:ATP binding"/>
    <property type="evidence" value="ECO:0007669"/>
    <property type="project" value="UniProtKB-KW"/>
</dbReference>
<dbReference type="GO" id="GO:0003688">
    <property type="term" value="F:DNA replication origin binding"/>
    <property type="evidence" value="ECO:0007669"/>
    <property type="project" value="UniProtKB-ARBA"/>
</dbReference>
<feature type="region of interest" description="Disordered" evidence="15">
    <location>
        <begin position="777"/>
        <end position="821"/>
    </location>
</feature>
<evidence type="ECO:0000256" key="12">
    <source>
        <dbReference type="ARBA" id="ARBA00073751"/>
    </source>
</evidence>
<dbReference type="InterPro" id="IPR041562">
    <property type="entry name" value="MCM_lid"/>
</dbReference>
<keyword evidence="8" id="KW-0067">ATP-binding</keyword>
<dbReference type="OrthoDB" id="1744952at2759"/>
<dbReference type="PANTHER" id="PTHR11630">
    <property type="entry name" value="DNA REPLICATION LICENSING FACTOR MCM FAMILY MEMBER"/>
    <property type="match status" value="1"/>
</dbReference>
<dbReference type="Pfam" id="PF00493">
    <property type="entry name" value="MCM"/>
    <property type="match status" value="1"/>
</dbReference>
<dbReference type="PROSITE" id="PS00847">
    <property type="entry name" value="MCM_1"/>
    <property type="match status" value="1"/>
</dbReference>
<dbReference type="GO" id="GO:1990518">
    <property type="term" value="F:single-stranded 3'-5' DNA helicase activity"/>
    <property type="evidence" value="ECO:0007669"/>
    <property type="project" value="TreeGrafter"/>
</dbReference>
<dbReference type="FunFam" id="3.30.1640.10:FF:000009">
    <property type="entry name" value="DNA helicase"/>
    <property type="match status" value="1"/>
</dbReference>
<dbReference type="EC" id="3.6.4.12" evidence="3"/>
<dbReference type="AlphaFoldDB" id="A0A8J5QIR1"/>